<reference evidence="2 4" key="1">
    <citation type="submission" date="2015-11" db="EMBL/GenBank/DDBJ databases">
        <title>Genomic analysis of 38 Legionella species identifies large and diverse effector repertoires.</title>
        <authorList>
            <person name="Burstein D."/>
            <person name="Amaro F."/>
            <person name="Zusman T."/>
            <person name="Lifshitz Z."/>
            <person name="Cohen O."/>
            <person name="Gilbert J.A."/>
            <person name="Pupko T."/>
            <person name="Shuman H.A."/>
            <person name="Segal G."/>
        </authorList>
    </citation>
    <scope>NUCLEOTIDE SEQUENCE [LARGE SCALE GENOMIC DNA]</scope>
    <source>
        <strain evidence="2 4">ORW</strain>
    </source>
</reference>
<gene>
    <name evidence="2" type="ORF">Lche_1682</name>
    <name evidence="3" type="ORF">NCTC11976_02358</name>
</gene>
<keyword evidence="1" id="KW-0732">Signal</keyword>
<evidence type="ECO:0000313" key="5">
    <source>
        <dbReference type="Proteomes" id="UP000277577"/>
    </source>
</evidence>
<dbReference type="Proteomes" id="UP000277577">
    <property type="component" value="Chromosome"/>
</dbReference>
<name>A0A0W0S7V6_9GAMM</name>
<dbReference type="EMBL" id="LNXW01000013">
    <property type="protein sequence ID" value="KTC79662.1"/>
    <property type="molecule type" value="Genomic_DNA"/>
</dbReference>
<organism evidence="2 4">
    <name type="scientific">Legionella cherrii</name>
    <dbReference type="NCBI Taxonomy" id="28084"/>
    <lineage>
        <taxon>Bacteria</taxon>
        <taxon>Pseudomonadati</taxon>
        <taxon>Pseudomonadota</taxon>
        <taxon>Gammaproteobacteria</taxon>
        <taxon>Legionellales</taxon>
        <taxon>Legionellaceae</taxon>
        <taxon>Legionella</taxon>
    </lineage>
</organism>
<protein>
    <recommendedName>
        <fullName evidence="6">DUF4189 domain-containing protein</fullName>
    </recommendedName>
</protein>
<feature type="chain" id="PRO_5006911683" description="DUF4189 domain-containing protein" evidence="1">
    <location>
        <begin position="22"/>
        <end position="145"/>
    </location>
</feature>
<evidence type="ECO:0008006" key="6">
    <source>
        <dbReference type="Google" id="ProtNLM"/>
    </source>
</evidence>
<evidence type="ECO:0000313" key="3">
    <source>
        <dbReference type="EMBL" id="VEB37717.1"/>
    </source>
</evidence>
<dbReference type="EMBL" id="LR134173">
    <property type="protein sequence ID" value="VEB37717.1"/>
    <property type="molecule type" value="Genomic_DNA"/>
</dbReference>
<dbReference type="STRING" id="28084.Lche_1682"/>
<dbReference type="RefSeq" id="WP_028380464.1">
    <property type="nucleotide sequence ID" value="NZ_CAAAIT010000001.1"/>
</dbReference>
<dbReference type="OrthoDB" id="5652118at2"/>
<evidence type="ECO:0000313" key="4">
    <source>
        <dbReference type="Proteomes" id="UP000054921"/>
    </source>
</evidence>
<evidence type="ECO:0000313" key="2">
    <source>
        <dbReference type="EMBL" id="KTC79662.1"/>
    </source>
</evidence>
<evidence type="ECO:0000256" key="1">
    <source>
        <dbReference type="SAM" id="SignalP"/>
    </source>
</evidence>
<accession>A0A0W0S7V6</accession>
<dbReference type="Proteomes" id="UP000054921">
    <property type="component" value="Unassembled WGS sequence"/>
</dbReference>
<reference evidence="3 5" key="2">
    <citation type="submission" date="2018-12" db="EMBL/GenBank/DDBJ databases">
        <authorList>
            <consortium name="Pathogen Informatics"/>
        </authorList>
    </citation>
    <scope>NUCLEOTIDE SEQUENCE [LARGE SCALE GENOMIC DNA]</scope>
    <source>
        <strain evidence="3 5">NCTC11976</strain>
    </source>
</reference>
<dbReference type="PATRIC" id="fig|28084.5.peg.1826"/>
<feature type="signal peptide" evidence="1">
    <location>
        <begin position="1"/>
        <end position="21"/>
    </location>
</feature>
<proteinExistence type="predicted"/>
<sequence>MNKNIGWYFLLLLGISISSFAEPLNTEGNYWQCFAHDATHAKWSSQSPYQKIALNLSYAECKKNSKAPATCKTTKMSCIRFIDGINVMPMWRCTAFDREALSWRSNLYPNREDAALAALAFCKHKSPVPYTCYMNVVTCINQNEI</sequence>
<keyword evidence="5" id="KW-1185">Reference proteome</keyword>
<dbReference type="AlphaFoldDB" id="A0A0W0S7V6"/>